<dbReference type="EMBL" id="UINC01196646">
    <property type="protein sequence ID" value="SVE13742.1"/>
    <property type="molecule type" value="Genomic_DNA"/>
</dbReference>
<evidence type="ECO:0000313" key="1">
    <source>
        <dbReference type="EMBL" id="SVE13742.1"/>
    </source>
</evidence>
<proteinExistence type="predicted"/>
<dbReference type="AlphaFoldDB" id="A0A383B198"/>
<protein>
    <submittedName>
        <fullName evidence="1">Uncharacterized protein</fullName>
    </submittedName>
</protein>
<gene>
    <name evidence="1" type="ORF">METZ01_LOCUS466596</name>
</gene>
<feature type="non-terminal residue" evidence="1">
    <location>
        <position position="81"/>
    </location>
</feature>
<sequence>MSIIVMIFWVNRIMINQLRDEARVQAEILAKSYSDAINSSNQEDIRFVMDILLPSMNFPIIITSKDEISAGLNLGIAAKEG</sequence>
<name>A0A383B198_9ZZZZ</name>
<reference evidence="1" key="1">
    <citation type="submission" date="2018-05" db="EMBL/GenBank/DDBJ databases">
        <authorList>
            <person name="Lanie J.A."/>
            <person name="Ng W.-L."/>
            <person name="Kazmierczak K.M."/>
            <person name="Andrzejewski T.M."/>
            <person name="Davidsen T.M."/>
            <person name="Wayne K.J."/>
            <person name="Tettelin H."/>
            <person name="Glass J.I."/>
            <person name="Rusch D."/>
            <person name="Podicherti R."/>
            <person name="Tsui H.-C.T."/>
            <person name="Winkler M.E."/>
        </authorList>
    </citation>
    <scope>NUCLEOTIDE SEQUENCE</scope>
</reference>
<organism evidence="1">
    <name type="scientific">marine metagenome</name>
    <dbReference type="NCBI Taxonomy" id="408172"/>
    <lineage>
        <taxon>unclassified sequences</taxon>
        <taxon>metagenomes</taxon>
        <taxon>ecological metagenomes</taxon>
    </lineage>
</organism>
<accession>A0A383B198</accession>